<evidence type="ECO:0000256" key="5">
    <source>
        <dbReference type="SAM" id="Phobius"/>
    </source>
</evidence>
<dbReference type="Gene3D" id="1.20.1560.10">
    <property type="entry name" value="ABC transporter type 1, transmembrane domain"/>
    <property type="match status" value="1"/>
</dbReference>
<dbReference type="InterPro" id="IPR036640">
    <property type="entry name" value="ABC1_TM_sf"/>
</dbReference>
<gene>
    <name evidence="7" type="ORF">AS52_03706</name>
</gene>
<keyword evidence="2 5" id="KW-0812">Transmembrane</keyword>
<organism evidence="7 8">
    <name type="scientific">Priestia megaterium Q3</name>
    <dbReference type="NCBI Taxonomy" id="1452722"/>
    <lineage>
        <taxon>Bacteria</taxon>
        <taxon>Bacillati</taxon>
        <taxon>Bacillota</taxon>
        <taxon>Bacilli</taxon>
        <taxon>Bacillales</taxon>
        <taxon>Bacillaceae</taxon>
        <taxon>Priestia</taxon>
    </lineage>
</organism>
<reference evidence="7 8" key="1">
    <citation type="submission" date="2015-01" db="EMBL/GenBank/DDBJ databases">
        <title>Genome sequence of bacillus megaterium Q3.</title>
        <authorList>
            <person name="Wang Y."/>
            <person name="Luo K."/>
            <person name="Bai L."/>
            <person name="Luo F."/>
        </authorList>
    </citation>
    <scope>NUCLEOTIDE SEQUENCE [LARGE SCALE GENOMIC DNA]</scope>
    <source>
        <strain evidence="7 8">Q3</strain>
    </source>
</reference>
<dbReference type="SUPFAM" id="SSF90123">
    <property type="entry name" value="ABC transporter transmembrane region"/>
    <property type="match status" value="1"/>
</dbReference>
<comment type="subcellular location">
    <subcellularLocation>
        <location evidence="1">Cell membrane</location>
        <topology evidence="1">Multi-pass membrane protein</topology>
    </subcellularLocation>
</comment>
<evidence type="ECO:0000256" key="4">
    <source>
        <dbReference type="ARBA" id="ARBA00023136"/>
    </source>
</evidence>
<feature type="transmembrane region" description="Helical" evidence="5">
    <location>
        <begin position="154"/>
        <end position="172"/>
    </location>
</feature>
<dbReference type="Proteomes" id="UP000036410">
    <property type="component" value="Chromosome"/>
</dbReference>
<protein>
    <recommendedName>
        <fullName evidence="6">ABC transmembrane type-1 domain-containing protein</fullName>
    </recommendedName>
</protein>
<dbReference type="Pfam" id="PF13748">
    <property type="entry name" value="ABC_membrane_3"/>
    <property type="match status" value="1"/>
</dbReference>
<dbReference type="GO" id="GO:0140359">
    <property type="term" value="F:ABC-type transporter activity"/>
    <property type="evidence" value="ECO:0007669"/>
    <property type="project" value="InterPro"/>
</dbReference>
<evidence type="ECO:0000313" key="8">
    <source>
        <dbReference type="Proteomes" id="UP000036410"/>
    </source>
</evidence>
<dbReference type="RefSeq" id="WP_033580099.1">
    <property type="nucleotide sequence ID" value="NZ_CP010586.1"/>
</dbReference>
<accession>A0A806TUH3</accession>
<evidence type="ECO:0000313" key="7">
    <source>
        <dbReference type="EMBL" id="AKP78667.1"/>
    </source>
</evidence>
<evidence type="ECO:0000256" key="1">
    <source>
        <dbReference type="ARBA" id="ARBA00004651"/>
    </source>
</evidence>
<feature type="transmembrane region" description="Helical" evidence="5">
    <location>
        <begin position="130"/>
        <end position="148"/>
    </location>
</feature>
<dbReference type="GO" id="GO:0005886">
    <property type="term" value="C:plasma membrane"/>
    <property type="evidence" value="ECO:0007669"/>
    <property type="project" value="UniProtKB-SubCell"/>
</dbReference>
<dbReference type="EMBL" id="CP010586">
    <property type="protein sequence ID" value="AKP78667.1"/>
    <property type="molecule type" value="Genomic_DNA"/>
</dbReference>
<proteinExistence type="predicted"/>
<evidence type="ECO:0000256" key="3">
    <source>
        <dbReference type="ARBA" id="ARBA00022989"/>
    </source>
</evidence>
<feature type="transmembrane region" description="Helical" evidence="5">
    <location>
        <begin position="63"/>
        <end position="82"/>
    </location>
</feature>
<name>A0A806TUH3_PRIMG</name>
<sequence length="293" mass="32899">MQMIKKKKSSVGQLLQGIWSKNRKGISLTYMLTLVENVCDLLYAATIGFAIDGLLKGNPASLIPLALLWILHLGVGLFRHVYDTKVFVGIYSNVAAEMVERQRADGVKGTRIVGRVSLSREVVDFFQMELPAVVTTVIRFLGAIIMLFLYDQFIGFLSLLALIPILIINHWFGRRSYRLNHALNNRIEEEADIVVHRPLTIVQKHFARLRLWRVAISNAEAKTWGMMEIVVILLTLATLLRLTGVQGTTPGAIYAVLAYIWMFQEAVVGLPEIVQNISRVLDIGERVAEDVNS</sequence>
<keyword evidence="4 5" id="KW-0472">Membrane</keyword>
<feature type="domain" description="ABC transmembrane type-1" evidence="6">
    <location>
        <begin position="111"/>
        <end position="279"/>
    </location>
</feature>
<evidence type="ECO:0000259" key="6">
    <source>
        <dbReference type="PROSITE" id="PS50929"/>
    </source>
</evidence>
<feature type="transmembrane region" description="Helical" evidence="5">
    <location>
        <begin position="28"/>
        <end position="51"/>
    </location>
</feature>
<evidence type="ECO:0000256" key="2">
    <source>
        <dbReference type="ARBA" id="ARBA00022692"/>
    </source>
</evidence>
<keyword evidence="3 5" id="KW-1133">Transmembrane helix</keyword>
<dbReference type="AlphaFoldDB" id="A0A806TUH3"/>
<dbReference type="PROSITE" id="PS50929">
    <property type="entry name" value="ABC_TM1F"/>
    <property type="match status" value="1"/>
</dbReference>
<dbReference type="InterPro" id="IPR011527">
    <property type="entry name" value="ABC1_TM_dom"/>
</dbReference>
<dbReference type="GO" id="GO:0005524">
    <property type="term" value="F:ATP binding"/>
    <property type="evidence" value="ECO:0007669"/>
    <property type="project" value="InterPro"/>
</dbReference>